<name>M2S142_COCSN</name>
<gene>
    <name evidence="2" type="ORF">COCSADRAFT_192785</name>
</gene>
<dbReference type="HOGENOM" id="CLU_2223051_0_0_1"/>
<dbReference type="AlphaFoldDB" id="M2S142"/>
<evidence type="ECO:0008006" key="4">
    <source>
        <dbReference type="Google" id="ProtNLM"/>
    </source>
</evidence>
<dbReference type="GeneID" id="19133823"/>
<evidence type="ECO:0000313" key="3">
    <source>
        <dbReference type="Proteomes" id="UP000016934"/>
    </source>
</evidence>
<keyword evidence="3" id="KW-1185">Reference proteome</keyword>
<protein>
    <recommendedName>
        <fullName evidence="4">Secreted protein</fullName>
    </recommendedName>
</protein>
<dbReference type="RefSeq" id="XP_007703332.1">
    <property type="nucleotide sequence ID" value="XM_007705142.1"/>
</dbReference>
<reference evidence="2 3" key="1">
    <citation type="journal article" date="2012" name="PLoS Pathog.">
        <title>Diverse lifestyles and strategies of plant pathogenesis encoded in the genomes of eighteen Dothideomycetes fungi.</title>
        <authorList>
            <person name="Ohm R.A."/>
            <person name="Feau N."/>
            <person name="Henrissat B."/>
            <person name="Schoch C.L."/>
            <person name="Horwitz B.A."/>
            <person name="Barry K.W."/>
            <person name="Condon B.J."/>
            <person name="Copeland A.C."/>
            <person name="Dhillon B."/>
            <person name="Glaser F."/>
            <person name="Hesse C.N."/>
            <person name="Kosti I."/>
            <person name="LaButti K."/>
            <person name="Lindquist E.A."/>
            <person name="Lucas S."/>
            <person name="Salamov A.A."/>
            <person name="Bradshaw R.E."/>
            <person name="Ciuffetti L."/>
            <person name="Hamelin R.C."/>
            <person name="Kema G.H.J."/>
            <person name="Lawrence C."/>
            <person name="Scott J.A."/>
            <person name="Spatafora J.W."/>
            <person name="Turgeon B.G."/>
            <person name="de Wit P.J.G.M."/>
            <person name="Zhong S."/>
            <person name="Goodwin S.B."/>
            <person name="Grigoriev I.V."/>
        </authorList>
    </citation>
    <scope>NUCLEOTIDE SEQUENCE [LARGE SCALE GENOMIC DNA]</scope>
    <source>
        <strain evidence="3">ND90Pr / ATCC 201652</strain>
    </source>
</reference>
<evidence type="ECO:0000313" key="2">
    <source>
        <dbReference type="EMBL" id="EMD60973.1"/>
    </source>
</evidence>
<proteinExistence type="predicted"/>
<sequence length="106" mass="12177">MPRGTRVCLWMWACARASGAVLRSDVLHAEVRPAGQKVSITYCYYDYDYNYNNHRPNTSIKSLAYHPTTRLTHMVVLVERERKSPNPAVLVLIQRNTEPLRKSSDA</sequence>
<dbReference type="EMBL" id="KB445649">
    <property type="protein sequence ID" value="EMD60973.1"/>
    <property type="molecule type" value="Genomic_DNA"/>
</dbReference>
<feature type="signal peptide" evidence="1">
    <location>
        <begin position="1"/>
        <end position="19"/>
    </location>
</feature>
<feature type="chain" id="PRO_5004024925" description="Secreted protein" evidence="1">
    <location>
        <begin position="20"/>
        <end position="106"/>
    </location>
</feature>
<dbReference type="KEGG" id="bsc:COCSADRAFT_192785"/>
<keyword evidence="1" id="KW-0732">Signal</keyword>
<dbReference type="Proteomes" id="UP000016934">
    <property type="component" value="Unassembled WGS sequence"/>
</dbReference>
<reference evidence="3" key="2">
    <citation type="journal article" date="2013" name="PLoS Genet.">
        <title>Comparative genome structure, secondary metabolite, and effector coding capacity across Cochliobolus pathogens.</title>
        <authorList>
            <person name="Condon B.J."/>
            <person name="Leng Y."/>
            <person name="Wu D."/>
            <person name="Bushley K.E."/>
            <person name="Ohm R.A."/>
            <person name="Otillar R."/>
            <person name="Martin J."/>
            <person name="Schackwitz W."/>
            <person name="Grimwood J."/>
            <person name="MohdZainudin N."/>
            <person name="Xue C."/>
            <person name="Wang R."/>
            <person name="Manning V.A."/>
            <person name="Dhillon B."/>
            <person name="Tu Z.J."/>
            <person name="Steffenson B.J."/>
            <person name="Salamov A."/>
            <person name="Sun H."/>
            <person name="Lowry S."/>
            <person name="LaButti K."/>
            <person name="Han J."/>
            <person name="Copeland A."/>
            <person name="Lindquist E."/>
            <person name="Barry K."/>
            <person name="Schmutz J."/>
            <person name="Baker S.E."/>
            <person name="Ciuffetti L.M."/>
            <person name="Grigoriev I.V."/>
            <person name="Zhong S."/>
            <person name="Turgeon B.G."/>
        </authorList>
    </citation>
    <scope>NUCLEOTIDE SEQUENCE [LARGE SCALE GENOMIC DNA]</scope>
    <source>
        <strain evidence="3">ND90Pr / ATCC 201652</strain>
    </source>
</reference>
<accession>M2S142</accession>
<evidence type="ECO:0000256" key="1">
    <source>
        <dbReference type="SAM" id="SignalP"/>
    </source>
</evidence>
<organism evidence="2 3">
    <name type="scientific">Cochliobolus sativus (strain ND90Pr / ATCC 201652)</name>
    <name type="common">Common root rot and spot blotch fungus</name>
    <name type="synonym">Bipolaris sorokiniana</name>
    <dbReference type="NCBI Taxonomy" id="665912"/>
    <lineage>
        <taxon>Eukaryota</taxon>
        <taxon>Fungi</taxon>
        <taxon>Dikarya</taxon>
        <taxon>Ascomycota</taxon>
        <taxon>Pezizomycotina</taxon>
        <taxon>Dothideomycetes</taxon>
        <taxon>Pleosporomycetidae</taxon>
        <taxon>Pleosporales</taxon>
        <taxon>Pleosporineae</taxon>
        <taxon>Pleosporaceae</taxon>
        <taxon>Bipolaris</taxon>
    </lineage>
</organism>